<dbReference type="Proteomes" id="UP001206483">
    <property type="component" value="Unassembled WGS sequence"/>
</dbReference>
<comment type="caution">
    <text evidence="1">The sequence shown here is derived from an EMBL/GenBank/DDBJ whole genome shotgun (WGS) entry which is preliminary data.</text>
</comment>
<evidence type="ECO:0000313" key="1">
    <source>
        <dbReference type="EMBL" id="MCP2311428.1"/>
    </source>
</evidence>
<reference evidence="1 2" key="1">
    <citation type="submission" date="2022-06" db="EMBL/GenBank/DDBJ databases">
        <title>Sequencing the genomes of 1000 actinobacteria strains.</title>
        <authorList>
            <person name="Klenk H.-P."/>
        </authorList>
    </citation>
    <scope>NUCLEOTIDE SEQUENCE [LARGE SCALE GENOMIC DNA]</scope>
    <source>
        <strain evidence="1 2">DSM 41656</strain>
    </source>
</reference>
<keyword evidence="2" id="KW-1185">Reference proteome</keyword>
<dbReference type="Pfam" id="PF12900">
    <property type="entry name" value="Pyridox_ox_2"/>
    <property type="match status" value="1"/>
</dbReference>
<accession>A0ABT1J2R4</accession>
<sequence length="136" mass="14490">MTSDTTPLEEWHCLRLLAKSSIGRVVYTVGALPAVLPVRYRLDDDGSVLFRTTAGSEFLRAVADALVAFQADEVNDAGGTSGSGWSVTVLGRAEADLGSRPPEDGSRAPTVDLVTVRVRPEWVTGRLLPALPHPPP</sequence>
<evidence type="ECO:0008006" key="3">
    <source>
        <dbReference type="Google" id="ProtNLM"/>
    </source>
</evidence>
<name>A0ABT1J2R4_9ACTN</name>
<dbReference type="InterPro" id="IPR024747">
    <property type="entry name" value="Pyridox_Oxase-rel"/>
</dbReference>
<organism evidence="1 2">
    <name type="scientific">Kitasatospora paracochleata</name>
    <dbReference type="NCBI Taxonomy" id="58354"/>
    <lineage>
        <taxon>Bacteria</taxon>
        <taxon>Bacillati</taxon>
        <taxon>Actinomycetota</taxon>
        <taxon>Actinomycetes</taxon>
        <taxon>Kitasatosporales</taxon>
        <taxon>Streptomycetaceae</taxon>
        <taxon>Kitasatospora</taxon>
    </lineage>
</organism>
<evidence type="ECO:0000313" key="2">
    <source>
        <dbReference type="Proteomes" id="UP001206483"/>
    </source>
</evidence>
<dbReference type="InterPro" id="IPR012349">
    <property type="entry name" value="Split_barrel_FMN-bd"/>
</dbReference>
<proteinExistence type="predicted"/>
<dbReference type="RefSeq" id="WP_253800039.1">
    <property type="nucleotide sequence ID" value="NZ_BAAAUB010000019.1"/>
</dbReference>
<protein>
    <recommendedName>
        <fullName evidence="3">Pyridoxamine 5'-phosphate oxidase-like protein</fullName>
    </recommendedName>
</protein>
<dbReference type="SUPFAM" id="SSF50475">
    <property type="entry name" value="FMN-binding split barrel"/>
    <property type="match status" value="1"/>
</dbReference>
<dbReference type="EMBL" id="JAMZDX010000004">
    <property type="protein sequence ID" value="MCP2311428.1"/>
    <property type="molecule type" value="Genomic_DNA"/>
</dbReference>
<gene>
    <name evidence="1" type="ORF">FHR36_004591</name>
</gene>
<dbReference type="Gene3D" id="2.30.110.10">
    <property type="entry name" value="Electron Transport, Fmn-binding Protein, Chain A"/>
    <property type="match status" value="1"/>
</dbReference>